<protein>
    <submittedName>
        <fullName evidence="2">Uncharacterized protein</fullName>
    </submittedName>
</protein>
<keyword evidence="3" id="KW-1185">Reference proteome</keyword>
<dbReference type="RefSeq" id="WP_379914216.1">
    <property type="nucleotide sequence ID" value="NZ_JBHSWE010000002.1"/>
</dbReference>
<organism evidence="2 3">
    <name type="scientific">Marinobacterium aestuariivivens</name>
    <dbReference type="NCBI Taxonomy" id="1698799"/>
    <lineage>
        <taxon>Bacteria</taxon>
        <taxon>Pseudomonadati</taxon>
        <taxon>Pseudomonadota</taxon>
        <taxon>Gammaproteobacteria</taxon>
        <taxon>Oceanospirillales</taxon>
        <taxon>Oceanospirillaceae</taxon>
        <taxon>Marinobacterium</taxon>
    </lineage>
</organism>
<feature type="transmembrane region" description="Helical" evidence="1">
    <location>
        <begin position="54"/>
        <end position="82"/>
    </location>
</feature>
<comment type="caution">
    <text evidence="2">The sequence shown here is derived from an EMBL/GenBank/DDBJ whole genome shotgun (WGS) entry which is preliminary data.</text>
</comment>
<evidence type="ECO:0000313" key="3">
    <source>
        <dbReference type="Proteomes" id="UP001596422"/>
    </source>
</evidence>
<evidence type="ECO:0000256" key="1">
    <source>
        <dbReference type="SAM" id="Phobius"/>
    </source>
</evidence>
<keyword evidence="1" id="KW-0472">Membrane</keyword>
<reference evidence="3" key="1">
    <citation type="journal article" date="2019" name="Int. J. Syst. Evol. Microbiol.">
        <title>The Global Catalogue of Microorganisms (GCM) 10K type strain sequencing project: providing services to taxonomists for standard genome sequencing and annotation.</title>
        <authorList>
            <consortium name="The Broad Institute Genomics Platform"/>
            <consortium name="The Broad Institute Genome Sequencing Center for Infectious Disease"/>
            <person name="Wu L."/>
            <person name="Ma J."/>
        </authorList>
    </citation>
    <scope>NUCLEOTIDE SEQUENCE [LARGE SCALE GENOMIC DNA]</scope>
    <source>
        <strain evidence="3">NBRC 111756</strain>
    </source>
</reference>
<feature type="transmembrane region" description="Helical" evidence="1">
    <location>
        <begin position="20"/>
        <end position="42"/>
    </location>
</feature>
<keyword evidence="1" id="KW-1133">Transmembrane helix</keyword>
<keyword evidence="1" id="KW-0812">Transmembrane</keyword>
<accession>A0ABW2A9J1</accession>
<evidence type="ECO:0000313" key="2">
    <source>
        <dbReference type="EMBL" id="MFC6674167.1"/>
    </source>
</evidence>
<sequence>MPFAFMYGDGLLMSGSWLDIASACITAGIGVVLLSIGIEGFWKEPLTTPARIGFGLSGLLFIFPSTTAIAIGVLLTAFSMMMTPHLRFRMKLSS</sequence>
<proteinExistence type="predicted"/>
<name>A0ABW2A9J1_9GAMM</name>
<dbReference type="Proteomes" id="UP001596422">
    <property type="component" value="Unassembled WGS sequence"/>
</dbReference>
<dbReference type="EMBL" id="JBHSWE010000002">
    <property type="protein sequence ID" value="MFC6674167.1"/>
    <property type="molecule type" value="Genomic_DNA"/>
</dbReference>
<gene>
    <name evidence="2" type="ORF">ACFQDL_31725</name>
</gene>